<sequence length="269" mass="29814">MKSVVNYFNLIGEFTNPGKFMWGAFLTGLTAFIIAVVLVILLRKFILVPRSGKILRFIAWCWFFVLPLLAGFFAFKWGFFNSLRKDIKTHADVYSKHVPAGFDQQASSAIQSLFRQPDGRPTDVSKLSTNQLIDTAGTLIYNVYGTTLEQQAAQDGVRGKLAAFMLRTTKGAGIAYTIKKYIRKMLSEKIGLEEGVSADLMETKITAIINGGLFINIALIQVDHFLKGLQKGVLITFLLILAIPCLEIGIAHYLHRKKLKAATPQPAGV</sequence>
<dbReference type="AlphaFoldDB" id="A0A1T5PBC6"/>
<reference evidence="2 3" key="1">
    <citation type="submission" date="2017-02" db="EMBL/GenBank/DDBJ databases">
        <authorList>
            <person name="Peterson S.W."/>
        </authorList>
    </citation>
    <scope>NUCLEOTIDE SEQUENCE [LARGE SCALE GENOMIC DNA]</scope>
    <source>
        <strain evidence="2 3">DSM 18108</strain>
    </source>
</reference>
<evidence type="ECO:0000256" key="1">
    <source>
        <dbReference type="SAM" id="Phobius"/>
    </source>
</evidence>
<keyword evidence="3" id="KW-1185">Reference proteome</keyword>
<dbReference type="Proteomes" id="UP000190166">
    <property type="component" value="Unassembled WGS sequence"/>
</dbReference>
<dbReference type="RefSeq" id="WP_079472718.1">
    <property type="nucleotide sequence ID" value="NZ_FUZZ01000005.1"/>
</dbReference>
<proteinExistence type="predicted"/>
<protein>
    <submittedName>
        <fullName evidence="2">Uncharacterized protein</fullName>
    </submittedName>
</protein>
<dbReference type="STRING" id="393003.SAMN05660461_5448"/>
<keyword evidence="1" id="KW-1133">Transmembrane helix</keyword>
<evidence type="ECO:0000313" key="3">
    <source>
        <dbReference type="Proteomes" id="UP000190166"/>
    </source>
</evidence>
<feature type="transmembrane region" description="Helical" evidence="1">
    <location>
        <begin position="54"/>
        <end position="75"/>
    </location>
</feature>
<keyword evidence="1" id="KW-0472">Membrane</keyword>
<keyword evidence="1" id="KW-0812">Transmembrane</keyword>
<feature type="transmembrane region" description="Helical" evidence="1">
    <location>
        <begin position="20"/>
        <end position="42"/>
    </location>
</feature>
<name>A0A1T5PBC6_9BACT</name>
<accession>A0A1T5PBC6</accession>
<dbReference type="EMBL" id="FUZZ01000005">
    <property type="protein sequence ID" value="SKD09559.1"/>
    <property type="molecule type" value="Genomic_DNA"/>
</dbReference>
<evidence type="ECO:0000313" key="2">
    <source>
        <dbReference type="EMBL" id="SKD09559.1"/>
    </source>
</evidence>
<feature type="transmembrane region" description="Helical" evidence="1">
    <location>
        <begin position="233"/>
        <end position="254"/>
    </location>
</feature>
<organism evidence="2 3">
    <name type="scientific">Chitinophaga ginsengisegetis</name>
    <dbReference type="NCBI Taxonomy" id="393003"/>
    <lineage>
        <taxon>Bacteria</taxon>
        <taxon>Pseudomonadati</taxon>
        <taxon>Bacteroidota</taxon>
        <taxon>Chitinophagia</taxon>
        <taxon>Chitinophagales</taxon>
        <taxon>Chitinophagaceae</taxon>
        <taxon>Chitinophaga</taxon>
    </lineage>
</organism>
<gene>
    <name evidence="2" type="ORF">SAMN05660461_5448</name>
</gene>